<comment type="caution">
    <text evidence="1">The sequence shown here is derived from an EMBL/GenBank/DDBJ whole genome shotgun (WGS) entry which is preliminary data.</text>
</comment>
<accession>A0A0F9Q6B3</accession>
<reference evidence="1" key="1">
    <citation type="journal article" date="2015" name="Nature">
        <title>Complex archaea that bridge the gap between prokaryotes and eukaryotes.</title>
        <authorList>
            <person name="Spang A."/>
            <person name="Saw J.H."/>
            <person name="Jorgensen S.L."/>
            <person name="Zaremba-Niedzwiedzka K."/>
            <person name="Martijn J."/>
            <person name="Lind A.E."/>
            <person name="van Eijk R."/>
            <person name="Schleper C."/>
            <person name="Guy L."/>
            <person name="Ettema T.J."/>
        </authorList>
    </citation>
    <scope>NUCLEOTIDE SEQUENCE</scope>
</reference>
<evidence type="ECO:0000313" key="1">
    <source>
        <dbReference type="EMBL" id="KKN39535.1"/>
    </source>
</evidence>
<name>A0A0F9Q6B3_9ZZZZ</name>
<proteinExistence type="predicted"/>
<gene>
    <name evidence="1" type="ORF">LCGC14_0742280</name>
</gene>
<protein>
    <submittedName>
        <fullName evidence="1">Uncharacterized protein</fullName>
    </submittedName>
</protein>
<sequence length="119" mass="13416">MQNLIPSNERLNRESVDAMLNEGNLRELLIEKATLATRLKEVEDILKEKKGLLSEVMIEFGVSEMDLGEGFYIRNIQPSTRRKVMSAKNIASKFPHLVDDLISLVEVGGYVQIKSVKSP</sequence>
<dbReference type="EMBL" id="LAZR01001757">
    <property type="protein sequence ID" value="KKN39535.1"/>
    <property type="molecule type" value="Genomic_DNA"/>
</dbReference>
<organism evidence="1">
    <name type="scientific">marine sediment metagenome</name>
    <dbReference type="NCBI Taxonomy" id="412755"/>
    <lineage>
        <taxon>unclassified sequences</taxon>
        <taxon>metagenomes</taxon>
        <taxon>ecological metagenomes</taxon>
    </lineage>
</organism>
<dbReference type="AlphaFoldDB" id="A0A0F9Q6B3"/>